<organism evidence="11 12">
    <name type="scientific">Vogesella margarita</name>
    <dbReference type="NCBI Taxonomy" id="2984199"/>
    <lineage>
        <taxon>Bacteria</taxon>
        <taxon>Pseudomonadati</taxon>
        <taxon>Pseudomonadota</taxon>
        <taxon>Betaproteobacteria</taxon>
        <taxon>Neisseriales</taxon>
        <taxon>Chromobacteriaceae</taxon>
        <taxon>Vogesella</taxon>
    </lineage>
</organism>
<keyword evidence="6" id="KW-0274">FAD</keyword>
<proteinExistence type="inferred from homology"/>
<evidence type="ECO:0000256" key="6">
    <source>
        <dbReference type="ARBA" id="ARBA00022827"/>
    </source>
</evidence>
<keyword evidence="12" id="KW-1185">Reference proteome</keyword>
<dbReference type="PANTHER" id="PTHR43429:SF3">
    <property type="entry name" value="NITRITE REDUCTASE [NAD(P)H]"/>
    <property type="match status" value="1"/>
</dbReference>
<evidence type="ECO:0000256" key="5">
    <source>
        <dbReference type="ARBA" id="ARBA00022630"/>
    </source>
</evidence>
<dbReference type="PRINTS" id="PR00368">
    <property type="entry name" value="FADPNR"/>
</dbReference>
<dbReference type="InterPro" id="IPR041364">
    <property type="entry name" value="Rbx-bd"/>
</dbReference>
<feature type="domain" description="FAD/NAD(P)-binding" evidence="9">
    <location>
        <begin position="5"/>
        <end position="276"/>
    </location>
</feature>
<comment type="caution">
    <text evidence="11">The sequence shown here is derived from an EMBL/GenBank/DDBJ whole genome shotgun (WGS) entry which is preliminary data.</text>
</comment>
<dbReference type="Gene3D" id="3.30.390.120">
    <property type="match status" value="1"/>
</dbReference>
<comment type="subcellular location">
    <subcellularLocation>
        <location evidence="2">Cytoplasm</location>
    </subcellularLocation>
</comment>
<evidence type="ECO:0000256" key="2">
    <source>
        <dbReference type="ARBA" id="ARBA00004496"/>
    </source>
</evidence>
<evidence type="ECO:0000256" key="8">
    <source>
        <dbReference type="ARBA" id="ARBA00023027"/>
    </source>
</evidence>
<evidence type="ECO:0000256" key="3">
    <source>
        <dbReference type="ARBA" id="ARBA00006442"/>
    </source>
</evidence>
<dbReference type="Pfam" id="PF18113">
    <property type="entry name" value="Rbx_binding"/>
    <property type="match status" value="1"/>
</dbReference>
<accession>A0ABT5ISB0</accession>
<dbReference type="InterPro" id="IPR050260">
    <property type="entry name" value="FAD-bd_OxRdtase"/>
</dbReference>
<keyword evidence="4" id="KW-0963">Cytoplasm</keyword>
<evidence type="ECO:0000313" key="12">
    <source>
        <dbReference type="Proteomes" id="UP001222030"/>
    </source>
</evidence>
<comment type="similarity">
    <text evidence="3">Belongs to the FAD-dependent oxidoreductase family.</text>
</comment>
<dbReference type="SUPFAM" id="SSF51905">
    <property type="entry name" value="FAD/NAD(P)-binding domain"/>
    <property type="match status" value="1"/>
</dbReference>
<evidence type="ECO:0000256" key="7">
    <source>
        <dbReference type="ARBA" id="ARBA00023002"/>
    </source>
</evidence>
<evidence type="ECO:0000256" key="1">
    <source>
        <dbReference type="ARBA" id="ARBA00001974"/>
    </source>
</evidence>
<dbReference type="Proteomes" id="UP001222030">
    <property type="component" value="Unassembled WGS sequence"/>
</dbReference>
<reference evidence="11 12" key="1">
    <citation type="submission" date="2023-01" db="EMBL/GenBank/DDBJ databases">
        <title>Novel species of the genus Vogesella isolated from rivers.</title>
        <authorList>
            <person name="Lu H."/>
        </authorList>
    </citation>
    <scope>NUCLEOTIDE SEQUENCE [LARGE SCALE GENOMIC DNA]</scope>
    <source>
        <strain evidence="11 12">LYT5W</strain>
    </source>
</reference>
<gene>
    <name evidence="11" type="ORF">PQU96_14850</name>
</gene>
<dbReference type="Gene3D" id="3.50.50.60">
    <property type="entry name" value="FAD/NAD(P)-binding domain"/>
    <property type="match status" value="2"/>
</dbReference>
<evidence type="ECO:0000259" key="10">
    <source>
        <dbReference type="Pfam" id="PF18113"/>
    </source>
</evidence>
<dbReference type="InterPro" id="IPR023753">
    <property type="entry name" value="FAD/NAD-binding_dom"/>
</dbReference>
<keyword evidence="5" id="KW-0285">Flavoprotein</keyword>
<evidence type="ECO:0000256" key="4">
    <source>
        <dbReference type="ARBA" id="ARBA00022490"/>
    </source>
</evidence>
<dbReference type="RefSeq" id="WP_272773188.1">
    <property type="nucleotide sequence ID" value="NZ_JAQQLE010000015.1"/>
</dbReference>
<protein>
    <submittedName>
        <fullName evidence="11">FAD-dependent oxidoreductase</fullName>
    </submittedName>
</protein>
<dbReference type="EMBL" id="JAQQLE010000015">
    <property type="protein sequence ID" value="MDC7715393.1"/>
    <property type="molecule type" value="Genomic_DNA"/>
</dbReference>
<keyword evidence="7" id="KW-0560">Oxidoreductase</keyword>
<evidence type="ECO:0000259" key="9">
    <source>
        <dbReference type="Pfam" id="PF07992"/>
    </source>
</evidence>
<dbReference type="Pfam" id="PF07992">
    <property type="entry name" value="Pyr_redox_2"/>
    <property type="match status" value="1"/>
</dbReference>
<dbReference type="PANTHER" id="PTHR43429">
    <property type="entry name" value="PYRIDINE NUCLEOTIDE-DISULFIDE OXIDOREDUCTASE DOMAIN-CONTAINING"/>
    <property type="match status" value="1"/>
</dbReference>
<sequence length="375" mass="40298">MKKPLVIIGSGHAGYTLARAFRQLDTSTPVIILTQDGGEQYPKPQLSHGFGRQMAAEQLVQQHATAVAAELKIMVRPNTLVTAIDFDAKLVHAGDARIPYSDLVLAVGAEPFVPAIRGDAVQDILTLNNLEQYRRYFTQLERSERVLVIGGGLIGTEIAHDIARHKQVTLVDIGSRLLERLVPEVVSQRLHHAMAPVTMRFGTAVDRIDRATTGYHVKLSNGEILNVDAVICAAGLKPRLELAAGLATGLATGRGISVDRYLRTSQPNVYALGDCAEIEGQILPYLQPITLSARALASTLAGKPEPVRFGPLPVAVKTPHYPIQLAGVTHGQALDWQISEGDDGLTALAHRDSKLVGYVTTGSRNGFSLLPGLAC</sequence>
<dbReference type="PRINTS" id="PR00411">
    <property type="entry name" value="PNDRDTASEI"/>
</dbReference>
<comment type="cofactor">
    <cofactor evidence="1">
        <name>FAD</name>
        <dbReference type="ChEBI" id="CHEBI:57692"/>
    </cofactor>
</comment>
<evidence type="ECO:0000313" key="11">
    <source>
        <dbReference type="EMBL" id="MDC7715393.1"/>
    </source>
</evidence>
<keyword evidence="8" id="KW-0520">NAD</keyword>
<feature type="domain" description="Rubredoxin binding" evidence="10">
    <location>
        <begin position="306"/>
        <end position="364"/>
    </location>
</feature>
<name>A0ABT5ISB0_9NEIS</name>
<dbReference type="InterPro" id="IPR036188">
    <property type="entry name" value="FAD/NAD-bd_sf"/>
</dbReference>